<reference evidence="1" key="1">
    <citation type="submission" date="2023-03" db="EMBL/GenBank/DDBJ databases">
        <authorList>
            <person name="Steffen K."/>
            <person name="Cardenas P."/>
        </authorList>
    </citation>
    <scope>NUCLEOTIDE SEQUENCE</scope>
</reference>
<proteinExistence type="predicted"/>
<comment type="caution">
    <text evidence="1">The sequence shown here is derived from an EMBL/GenBank/DDBJ whole genome shotgun (WGS) entry which is preliminary data.</text>
</comment>
<organism evidence="1 2">
    <name type="scientific">Geodia barretti</name>
    <name type="common">Barrett's horny sponge</name>
    <dbReference type="NCBI Taxonomy" id="519541"/>
    <lineage>
        <taxon>Eukaryota</taxon>
        <taxon>Metazoa</taxon>
        <taxon>Porifera</taxon>
        <taxon>Demospongiae</taxon>
        <taxon>Heteroscleromorpha</taxon>
        <taxon>Tetractinellida</taxon>
        <taxon>Astrophorina</taxon>
        <taxon>Geodiidae</taxon>
        <taxon>Geodia</taxon>
    </lineage>
</organism>
<keyword evidence="2" id="KW-1185">Reference proteome</keyword>
<gene>
    <name evidence="1" type="ORF">GBAR_LOCUS22175</name>
</gene>
<dbReference type="EMBL" id="CASHTH010003064">
    <property type="protein sequence ID" value="CAI8039796.1"/>
    <property type="molecule type" value="Genomic_DNA"/>
</dbReference>
<name>A0AA35T311_GEOBA</name>
<protein>
    <submittedName>
        <fullName evidence="1">Uncharacterized protein</fullName>
    </submittedName>
</protein>
<evidence type="ECO:0000313" key="1">
    <source>
        <dbReference type="EMBL" id="CAI8039796.1"/>
    </source>
</evidence>
<accession>A0AA35T311</accession>
<dbReference type="Proteomes" id="UP001174909">
    <property type="component" value="Unassembled WGS sequence"/>
</dbReference>
<sequence length="80" mass="9364">MLLCKPITCQTYYCDEIQQDFNSGQIRKCCLLTETKLIQVYVAVQQTQQFSAINYQPLEFVQQYKCYSIKQPMLGRKVLG</sequence>
<evidence type="ECO:0000313" key="2">
    <source>
        <dbReference type="Proteomes" id="UP001174909"/>
    </source>
</evidence>
<feature type="non-terminal residue" evidence="1">
    <location>
        <position position="80"/>
    </location>
</feature>
<dbReference type="AlphaFoldDB" id="A0AA35T311"/>